<sequence length="435" mass="48007">MKKGESNQDALRAVFRPRKPNQEDRRRYKSDRFIPCRTETDYDLAMARLSHDEPLYPAKPRRDAYTAALYHDLLGPAANMKLMRFCTDVAKRYLPWDGLWRWMGTPTKKPVASSVVSTAAYRVLDAPDVSCRGSMQLIDWGSTNKIAVALGTTVHALDVETDRVSSYLDKDDDNSDASHDVVTSVAWAPNGRQLAFGFAGGDVMIFDVEKATVVVQQILHHFVEIGCLAWKSNSVLSAGDTSGKIHNFDTRTCEVAHSLQPHSKPVVHLRWDTTGTTLASGGKDRKVVTSNLHSAEPLSTLDGHDAPVGGIAWSPHSPSVLATSSGRCLRFWNTHTGSLIRSHEAAAKVSCLEWSRHEQDVLGCLGEGLNEIAVWRYPSMGQNAVMRGHERRLLGVAVGPDGRCLCSLSADETLRLWRCFGRAPEARSAFLSSLR</sequence>
<dbReference type="PROSITE" id="PS50082">
    <property type="entry name" value="WD_REPEATS_2"/>
    <property type="match status" value="2"/>
</dbReference>
<dbReference type="SUPFAM" id="SSF50978">
    <property type="entry name" value="WD40 repeat-like"/>
    <property type="match status" value="1"/>
</dbReference>
<evidence type="ECO:0000313" key="10">
    <source>
        <dbReference type="Proteomes" id="UP000708148"/>
    </source>
</evidence>
<dbReference type="SMART" id="SM00320">
    <property type="entry name" value="WD40"/>
    <property type="match status" value="6"/>
</dbReference>
<evidence type="ECO:0000256" key="5">
    <source>
        <dbReference type="ARBA" id="ARBA00023306"/>
    </source>
</evidence>
<dbReference type="GO" id="GO:0031145">
    <property type="term" value="P:anaphase-promoting complex-dependent catabolic process"/>
    <property type="evidence" value="ECO:0007669"/>
    <property type="project" value="TreeGrafter"/>
</dbReference>
<dbReference type="GO" id="GO:0005680">
    <property type="term" value="C:anaphase-promoting complex"/>
    <property type="evidence" value="ECO:0007669"/>
    <property type="project" value="TreeGrafter"/>
</dbReference>
<dbReference type="InterPro" id="IPR033010">
    <property type="entry name" value="Cdc20/Fizzy"/>
</dbReference>
<keyword evidence="5" id="KW-0131">Cell cycle</keyword>
<comment type="similarity">
    <text evidence="1">Belongs to the WD repeat CDC20/Fizzy family.</text>
</comment>
<comment type="caution">
    <text evidence="9">The sequence shown here is derived from an EMBL/GenBank/DDBJ whole genome shotgun (WGS) entry which is preliminary data.</text>
</comment>
<dbReference type="OrthoDB" id="674604at2759"/>
<dbReference type="InterPro" id="IPR056150">
    <property type="entry name" value="WD40_CDC20-Fz"/>
</dbReference>
<dbReference type="PROSITE" id="PS50294">
    <property type="entry name" value="WD_REPEATS_REGION"/>
    <property type="match status" value="2"/>
</dbReference>
<proteinExistence type="inferred from homology"/>
<evidence type="ECO:0000256" key="1">
    <source>
        <dbReference type="ARBA" id="ARBA00006445"/>
    </source>
</evidence>
<dbReference type="Gene3D" id="2.130.10.10">
    <property type="entry name" value="YVTN repeat-like/Quinoprotein amine dehydrogenase"/>
    <property type="match status" value="1"/>
</dbReference>
<feature type="repeat" description="WD" evidence="6">
    <location>
        <begin position="386"/>
        <end position="417"/>
    </location>
</feature>
<dbReference type="PANTHER" id="PTHR19918:SF1">
    <property type="entry name" value="FIZZY-RELATED PROTEIN HOMOLOG"/>
    <property type="match status" value="1"/>
</dbReference>
<evidence type="ECO:0000256" key="4">
    <source>
        <dbReference type="ARBA" id="ARBA00022776"/>
    </source>
</evidence>
<keyword evidence="3" id="KW-0677">Repeat</keyword>
<evidence type="ECO:0000256" key="2">
    <source>
        <dbReference type="ARBA" id="ARBA00022574"/>
    </source>
</evidence>
<protein>
    <recommendedName>
        <fullName evidence="8">CDC20/Fizzy WD40 domain-containing protein</fullName>
    </recommendedName>
</protein>
<evidence type="ECO:0000259" key="8">
    <source>
        <dbReference type="Pfam" id="PF24807"/>
    </source>
</evidence>
<feature type="repeat" description="WD" evidence="6">
    <location>
        <begin position="301"/>
        <end position="342"/>
    </location>
</feature>
<feature type="domain" description="CDC20/Fizzy WD40" evidence="8">
    <location>
        <begin position="124"/>
        <end position="417"/>
    </location>
</feature>
<name>A0A8S1J5K2_9CHLO</name>
<reference evidence="9" key="1">
    <citation type="submission" date="2020-12" db="EMBL/GenBank/DDBJ databases">
        <authorList>
            <person name="Iha C."/>
        </authorList>
    </citation>
    <scope>NUCLEOTIDE SEQUENCE</scope>
</reference>
<feature type="region of interest" description="Disordered" evidence="7">
    <location>
        <begin position="1"/>
        <end position="27"/>
    </location>
</feature>
<keyword evidence="4" id="KW-0498">Mitosis</keyword>
<keyword evidence="10" id="KW-1185">Reference proteome</keyword>
<gene>
    <name evidence="9" type="ORF">OSTQU699_LOCUS6642</name>
</gene>
<dbReference type="GO" id="GO:1905786">
    <property type="term" value="P:positive regulation of anaphase-promoting complex-dependent catabolic process"/>
    <property type="evidence" value="ECO:0007669"/>
    <property type="project" value="TreeGrafter"/>
</dbReference>
<dbReference type="Pfam" id="PF24807">
    <property type="entry name" value="WD40_CDC20-Fz"/>
    <property type="match status" value="1"/>
</dbReference>
<dbReference type="InterPro" id="IPR015943">
    <property type="entry name" value="WD40/YVTN_repeat-like_dom_sf"/>
</dbReference>
<keyword evidence="4" id="KW-0132">Cell division</keyword>
<dbReference type="InterPro" id="IPR001680">
    <property type="entry name" value="WD40_rpt"/>
</dbReference>
<evidence type="ECO:0000256" key="3">
    <source>
        <dbReference type="ARBA" id="ARBA00022737"/>
    </source>
</evidence>
<dbReference type="GO" id="GO:1990757">
    <property type="term" value="F:ubiquitin ligase activator activity"/>
    <property type="evidence" value="ECO:0007669"/>
    <property type="project" value="TreeGrafter"/>
</dbReference>
<accession>A0A8S1J5K2</accession>
<dbReference type="EMBL" id="CAJHUC010001484">
    <property type="protein sequence ID" value="CAD7701283.1"/>
    <property type="molecule type" value="Genomic_DNA"/>
</dbReference>
<evidence type="ECO:0000256" key="6">
    <source>
        <dbReference type="PROSITE-ProRule" id="PRU00221"/>
    </source>
</evidence>
<dbReference type="AlphaFoldDB" id="A0A8S1J5K2"/>
<dbReference type="Proteomes" id="UP000708148">
    <property type="component" value="Unassembled WGS sequence"/>
</dbReference>
<organism evidence="9 10">
    <name type="scientific">Ostreobium quekettii</name>
    <dbReference type="NCBI Taxonomy" id="121088"/>
    <lineage>
        <taxon>Eukaryota</taxon>
        <taxon>Viridiplantae</taxon>
        <taxon>Chlorophyta</taxon>
        <taxon>core chlorophytes</taxon>
        <taxon>Ulvophyceae</taxon>
        <taxon>TCBD clade</taxon>
        <taxon>Bryopsidales</taxon>
        <taxon>Ostreobineae</taxon>
        <taxon>Ostreobiaceae</taxon>
        <taxon>Ostreobium</taxon>
    </lineage>
</organism>
<keyword evidence="2 6" id="KW-0853">WD repeat</keyword>
<evidence type="ECO:0000313" key="9">
    <source>
        <dbReference type="EMBL" id="CAD7701283.1"/>
    </source>
</evidence>
<dbReference type="GO" id="GO:0010997">
    <property type="term" value="F:anaphase-promoting complex binding"/>
    <property type="evidence" value="ECO:0007669"/>
    <property type="project" value="InterPro"/>
</dbReference>
<dbReference type="PANTHER" id="PTHR19918">
    <property type="entry name" value="CELL DIVISION CYCLE 20 CDC20 FIZZY -RELATED"/>
    <property type="match status" value="1"/>
</dbReference>
<evidence type="ECO:0000256" key="7">
    <source>
        <dbReference type="SAM" id="MobiDB-lite"/>
    </source>
</evidence>
<dbReference type="InterPro" id="IPR036322">
    <property type="entry name" value="WD40_repeat_dom_sf"/>
</dbReference>